<feature type="compositionally biased region" description="Low complexity" evidence="6">
    <location>
        <begin position="65"/>
        <end position="80"/>
    </location>
</feature>
<evidence type="ECO:0000256" key="2">
    <source>
        <dbReference type="ARBA" id="ARBA00022499"/>
    </source>
</evidence>
<evidence type="ECO:0000256" key="6">
    <source>
        <dbReference type="SAM" id="MobiDB-lite"/>
    </source>
</evidence>
<dbReference type="FunFam" id="1.20.1310.10:FF:000035">
    <property type="entry name" value="Ubiquitin ligase subunit CulD, putative"/>
    <property type="match status" value="1"/>
</dbReference>
<dbReference type="PANTHER" id="PTHR11932">
    <property type="entry name" value="CULLIN"/>
    <property type="match status" value="1"/>
</dbReference>
<dbReference type="FunFam" id="1.20.1310.10:FF:000031">
    <property type="entry name" value="Ubiquitin ligase subunit CulD"/>
    <property type="match status" value="1"/>
</dbReference>
<dbReference type="PROSITE" id="PS01256">
    <property type="entry name" value="CULLIN_1"/>
    <property type="match status" value="1"/>
</dbReference>
<dbReference type="GO" id="GO:0031461">
    <property type="term" value="C:cullin-RING ubiquitin ligase complex"/>
    <property type="evidence" value="ECO:0007669"/>
    <property type="project" value="InterPro"/>
</dbReference>
<feature type="compositionally biased region" description="Basic and acidic residues" evidence="6">
    <location>
        <begin position="1"/>
        <end position="12"/>
    </location>
</feature>
<dbReference type="SUPFAM" id="SSF46785">
    <property type="entry name" value="Winged helix' DNA-binding domain"/>
    <property type="match status" value="1"/>
</dbReference>
<keyword evidence="3" id="KW-0832">Ubl conjugation</keyword>
<dbReference type="InterPro" id="IPR045093">
    <property type="entry name" value="Cullin"/>
</dbReference>
<feature type="region of interest" description="Disordered" evidence="6">
    <location>
        <begin position="1"/>
        <end position="127"/>
    </location>
</feature>
<dbReference type="SUPFAM" id="SSF74788">
    <property type="entry name" value="Cullin repeat-like"/>
    <property type="match status" value="1"/>
</dbReference>
<dbReference type="Gene3D" id="1.20.1310.10">
    <property type="entry name" value="Cullin Repeats"/>
    <property type="match status" value="4"/>
</dbReference>
<keyword evidence="2" id="KW-1017">Isopeptide bond</keyword>
<dbReference type="GO" id="GO:0031625">
    <property type="term" value="F:ubiquitin protein ligase binding"/>
    <property type="evidence" value="ECO:0007669"/>
    <property type="project" value="InterPro"/>
</dbReference>
<dbReference type="SMART" id="SM00884">
    <property type="entry name" value="Cullin_Nedd8"/>
    <property type="match status" value="1"/>
</dbReference>
<name>A0A1V6TMW3_9EURO</name>
<keyword evidence="9" id="KW-1185">Reference proteome</keyword>
<dbReference type="Gene3D" id="1.10.10.10">
    <property type="entry name" value="Winged helix-like DNA-binding domain superfamily/Winged helix DNA-binding domain"/>
    <property type="match status" value="1"/>
</dbReference>
<dbReference type="Proteomes" id="UP000191285">
    <property type="component" value="Unassembled WGS sequence"/>
</dbReference>
<dbReference type="InterPro" id="IPR036390">
    <property type="entry name" value="WH_DNA-bd_sf"/>
</dbReference>
<dbReference type="AlphaFoldDB" id="A0A1V6TMW3"/>
<dbReference type="PROSITE" id="PS50069">
    <property type="entry name" value="CULLIN_2"/>
    <property type="match status" value="1"/>
</dbReference>
<reference evidence="9" key="1">
    <citation type="journal article" date="2017" name="Nat. Microbiol.">
        <title>Global analysis of biosynthetic gene clusters reveals vast potential of secondary metabolite production in Penicillium species.</title>
        <authorList>
            <person name="Nielsen J.C."/>
            <person name="Grijseels S."/>
            <person name="Prigent S."/>
            <person name="Ji B."/>
            <person name="Dainat J."/>
            <person name="Nielsen K.F."/>
            <person name="Frisvad J.C."/>
            <person name="Workman M."/>
            <person name="Nielsen J."/>
        </authorList>
    </citation>
    <scope>NUCLEOTIDE SEQUENCE [LARGE SCALE GENOMIC DNA]</scope>
    <source>
        <strain evidence="9">IBT 24891</strain>
    </source>
</reference>
<dbReference type="OrthoDB" id="27073at2759"/>
<comment type="caution">
    <text evidence="8">The sequence shown here is derived from an EMBL/GenBank/DDBJ whole genome shotgun (WGS) entry which is preliminary data.</text>
</comment>
<dbReference type="Pfam" id="PF00888">
    <property type="entry name" value="Cullin"/>
    <property type="match status" value="1"/>
</dbReference>
<evidence type="ECO:0000256" key="1">
    <source>
        <dbReference type="ARBA" id="ARBA00006019"/>
    </source>
</evidence>
<dbReference type="SMART" id="SM00182">
    <property type="entry name" value="CULLIN"/>
    <property type="match status" value="1"/>
</dbReference>
<dbReference type="InterPro" id="IPR016159">
    <property type="entry name" value="Cullin_repeat-like_dom_sf"/>
</dbReference>
<dbReference type="FunFam" id="1.10.10.10:FF:000014">
    <property type="entry name" value="Cullin 1"/>
    <property type="match status" value="1"/>
</dbReference>
<dbReference type="InterPro" id="IPR059120">
    <property type="entry name" value="Cullin-like_AB"/>
</dbReference>
<comment type="similarity">
    <text evidence="1 4 5">Belongs to the cullin family.</text>
</comment>
<dbReference type="InterPro" id="IPR036388">
    <property type="entry name" value="WH-like_DNA-bd_sf"/>
</dbReference>
<feature type="compositionally biased region" description="Polar residues" evidence="6">
    <location>
        <begin position="81"/>
        <end position="90"/>
    </location>
</feature>
<dbReference type="InterPro" id="IPR016157">
    <property type="entry name" value="Cullin_CS"/>
</dbReference>
<dbReference type="Pfam" id="PF26557">
    <property type="entry name" value="Cullin_AB"/>
    <property type="match status" value="1"/>
</dbReference>
<proteinExistence type="inferred from homology"/>
<evidence type="ECO:0000259" key="7">
    <source>
        <dbReference type="PROSITE" id="PS50069"/>
    </source>
</evidence>
<dbReference type="EMBL" id="MLKD01000004">
    <property type="protein sequence ID" value="OQE27611.1"/>
    <property type="molecule type" value="Genomic_DNA"/>
</dbReference>
<dbReference type="InterPro" id="IPR019559">
    <property type="entry name" value="Cullin_neddylation_domain"/>
</dbReference>
<dbReference type="Pfam" id="PF10557">
    <property type="entry name" value="Cullin_Nedd8"/>
    <property type="match status" value="1"/>
</dbReference>
<dbReference type="FunFam" id="3.30.230.130:FF:000006">
    <property type="entry name" value="Cullin-4 like"/>
    <property type="match status" value="1"/>
</dbReference>
<dbReference type="SUPFAM" id="SSF75632">
    <property type="entry name" value="Cullin homology domain"/>
    <property type="match status" value="1"/>
</dbReference>
<evidence type="ECO:0000313" key="8">
    <source>
        <dbReference type="EMBL" id="OQE27611.1"/>
    </source>
</evidence>
<gene>
    <name evidence="8" type="ORF">PENSTE_c004G08178</name>
</gene>
<accession>A0A1V6TMW3</accession>
<organism evidence="8 9">
    <name type="scientific">Penicillium steckii</name>
    <dbReference type="NCBI Taxonomy" id="303698"/>
    <lineage>
        <taxon>Eukaryota</taxon>
        <taxon>Fungi</taxon>
        <taxon>Dikarya</taxon>
        <taxon>Ascomycota</taxon>
        <taxon>Pezizomycotina</taxon>
        <taxon>Eurotiomycetes</taxon>
        <taxon>Eurotiomycetidae</taxon>
        <taxon>Eurotiales</taxon>
        <taxon>Aspergillaceae</taxon>
        <taxon>Penicillium</taxon>
    </lineage>
</organism>
<evidence type="ECO:0000256" key="4">
    <source>
        <dbReference type="PROSITE-ProRule" id="PRU00330"/>
    </source>
</evidence>
<sequence>MQRNSNEADQRSGKRTSIGKRKLPEQGEPTQPQAQAQRTISELLSNNSRSDSSLHRSPSSKRSRISLSPTRSTSSHPTSPNKMYNFSGSPPKNGAAFLRANPGASNVPPVKAQPFTNNRQNTFSPHGGAKKLVVKNLRSGPRANHEPYFEKAWTQLNTALAAIFEGRKPEASLEELYKGAENMCRHERAPLLARKVHEKCKEYVAGQLRDNLVSRAGSGTNVDTLRAVIDAWSAWQSRLITVRWIFYYLDQSFLLHSKEFPVIQEMGHILFRSYIFADPNLKPKISHGACDLIAADRGTETTVLADPTLLRAAIELFHSLDVYSGEFEPMFICETEKFVASWAQREASGYLASYVDNSHRLIEREVERCELFSLNRSTKQKLSELLDEILVLNHDDFLLNEKEVLGLMRSNNNRALKQLYSLLNRKGLSSKLKSAFGAYIIEEGSGIVFDEGKEAEMVTRLLEFKQQLDQTWNSSFDRNSELGDTLREAFGKFMNMGRKSDSTGGTDNPKTGEMIAKHVDRLLKGGWKLPSGQQGATMADEDAEIDRQLDQALDLFRFVQGKAVFEAFYKNDLARRLLMGRSASNEAEKSMLILLKKECGPNFTHNLESMFKDMEVARDEMAAYKNLQRELPRKDRAPVDLDVSVLSSASWPTYADVPVRIPPSVATSINNFENFYHSKHTGRKLNWKHQLAHCQLRAHFPKGVKELVVSSFQAIVLILFNDVSDGEVLSYAAIQEATGLSDPELQRTLQSLSCAKYRVLSKNPKGKDVNKTDEFSYNAGFTDAKMRIKINQIQLKETKEENKTTHERVAADRHFETQAAIVRIMKSRKTIKHQELIVEVTEATRSRGMLQPAEIKTNIEKLIEKDYMERGDKNTYIYLA</sequence>
<protein>
    <recommendedName>
        <fullName evidence="7">Cullin family profile domain-containing protein</fullName>
    </recommendedName>
</protein>
<dbReference type="Gene3D" id="3.30.230.130">
    <property type="entry name" value="Cullin, Chain C, Domain 2"/>
    <property type="match status" value="1"/>
</dbReference>
<evidence type="ECO:0000256" key="5">
    <source>
        <dbReference type="RuleBase" id="RU003829"/>
    </source>
</evidence>
<dbReference type="InterPro" id="IPR036317">
    <property type="entry name" value="Cullin_homology_sf"/>
</dbReference>
<dbReference type="GO" id="GO:0006511">
    <property type="term" value="P:ubiquitin-dependent protein catabolic process"/>
    <property type="evidence" value="ECO:0007669"/>
    <property type="project" value="InterPro"/>
</dbReference>
<evidence type="ECO:0000256" key="3">
    <source>
        <dbReference type="ARBA" id="ARBA00022843"/>
    </source>
</evidence>
<feature type="compositionally biased region" description="Polar residues" evidence="6">
    <location>
        <begin position="28"/>
        <end position="40"/>
    </location>
</feature>
<feature type="domain" description="Cullin family profile" evidence="7">
    <location>
        <begin position="510"/>
        <end position="753"/>
    </location>
</feature>
<dbReference type="InterPro" id="IPR001373">
    <property type="entry name" value="Cullin_N"/>
</dbReference>
<feature type="compositionally biased region" description="Low complexity" evidence="6">
    <location>
        <begin position="41"/>
        <end position="57"/>
    </location>
</feature>
<feature type="compositionally biased region" description="Polar residues" evidence="6">
    <location>
        <begin position="114"/>
        <end position="124"/>
    </location>
</feature>
<evidence type="ECO:0000313" key="9">
    <source>
        <dbReference type="Proteomes" id="UP000191285"/>
    </source>
</evidence>
<dbReference type="STRING" id="303698.A0A1V6TMW3"/>
<dbReference type="InterPro" id="IPR016158">
    <property type="entry name" value="Cullin_homology"/>
</dbReference>